<name>A0A9E6RAF3_9HYPH</name>
<reference evidence="1" key="1">
    <citation type="submission" date="2021-08" db="EMBL/GenBank/DDBJ databases">
        <authorList>
            <person name="Zhang H."/>
            <person name="Xu M."/>
            <person name="Yu Z."/>
            <person name="Yang L."/>
            <person name="Cai Y."/>
        </authorList>
    </citation>
    <scope>NUCLEOTIDE SEQUENCE</scope>
    <source>
        <strain evidence="1">CHL1</strain>
    </source>
</reference>
<dbReference type="Proteomes" id="UP000825701">
    <property type="component" value="Chromosome"/>
</dbReference>
<dbReference type="RefSeq" id="WP_261404377.1">
    <property type="nucleotide sequence ID" value="NZ_CP081869.1"/>
</dbReference>
<organism evidence="1 2">
    <name type="scientific">Chenggangzhangella methanolivorans</name>
    <dbReference type="NCBI Taxonomy" id="1437009"/>
    <lineage>
        <taxon>Bacteria</taxon>
        <taxon>Pseudomonadati</taxon>
        <taxon>Pseudomonadota</taxon>
        <taxon>Alphaproteobacteria</taxon>
        <taxon>Hyphomicrobiales</taxon>
        <taxon>Methylopilaceae</taxon>
        <taxon>Chenggangzhangella</taxon>
    </lineage>
</organism>
<gene>
    <name evidence="1" type="ORF">K6K41_06185</name>
</gene>
<protein>
    <submittedName>
        <fullName evidence="1">Uncharacterized protein</fullName>
    </submittedName>
</protein>
<evidence type="ECO:0000313" key="2">
    <source>
        <dbReference type="Proteomes" id="UP000825701"/>
    </source>
</evidence>
<keyword evidence="2" id="KW-1185">Reference proteome</keyword>
<accession>A0A9E6RAF3</accession>
<sequence>MLIEGGWIEEKVDLPFNWMIFDAIASEQFLQDAKACMNYQQALKYLNAPKSHEPILVASGLLKPWMPSGASGLKDHAILARDLDAFLKRLMERADERYSADPSFMNISSAQKRVFCGAGAILRLILDGKLERIGKRIGIHG</sequence>
<dbReference type="KEGG" id="cmet:K6K41_06185"/>
<dbReference type="EMBL" id="CP081869">
    <property type="protein sequence ID" value="QZO01139.1"/>
    <property type="molecule type" value="Genomic_DNA"/>
</dbReference>
<proteinExistence type="predicted"/>
<dbReference type="AlphaFoldDB" id="A0A9E6RAF3"/>
<evidence type="ECO:0000313" key="1">
    <source>
        <dbReference type="EMBL" id="QZO01139.1"/>
    </source>
</evidence>